<proteinExistence type="predicted"/>
<evidence type="ECO:0000313" key="2">
    <source>
        <dbReference type="Proteomes" id="UP001152759"/>
    </source>
</evidence>
<protein>
    <submittedName>
        <fullName evidence="1">Uncharacterized protein</fullName>
    </submittedName>
</protein>
<keyword evidence="2" id="KW-1185">Reference proteome</keyword>
<organism evidence="1 2">
    <name type="scientific">Bemisia tabaci</name>
    <name type="common">Sweetpotato whitefly</name>
    <name type="synonym">Aleurodes tabaci</name>
    <dbReference type="NCBI Taxonomy" id="7038"/>
    <lineage>
        <taxon>Eukaryota</taxon>
        <taxon>Metazoa</taxon>
        <taxon>Ecdysozoa</taxon>
        <taxon>Arthropoda</taxon>
        <taxon>Hexapoda</taxon>
        <taxon>Insecta</taxon>
        <taxon>Pterygota</taxon>
        <taxon>Neoptera</taxon>
        <taxon>Paraneoptera</taxon>
        <taxon>Hemiptera</taxon>
        <taxon>Sternorrhyncha</taxon>
        <taxon>Aleyrodoidea</taxon>
        <taxon>Aleyrodidae</taxon>
        <taxon>Aleyrodinae</taxon>
        <taxon>Bemisia</taxon>
    </lineage>
</organism>
<dbReference type="Proteomes" id="UP001152759">
    <property type="component" value="Chromosome 2"/>
</dbReference>
<sequence length="114" mass="12652">MQPSLLFLGKNNPSMPYAALINKIRTFKIFFSEEANGGSSCFETNALPHDYLGWLPPLANLPVHKANKVLSFSTRAESRDASVTRSCLLMICGRIFVNPILPSQEGISAKLKRR</sequence>
<accession>A0A9P0A7Y0</accession>
<dbReference type="AlphaFoldDB" id="A0A9P0A7Y0"/>
<reference evidence="1" key="1">
    <citation type="submission" date="2021-12" db="EMBL/GenBank/DDBJ databases">
        <authorList>
            <person name="King R."/>
        </authorList>
    </citation>
    <scope>NUCLEOTIDE SEQUENCE</scope>
</reference>
<name>A0A9P0A7Y0_BEMTA</name>
<evidence type="ECO:0000313" key="1">
    <source>
        <dbReference type="EMBL" id="CAH0385922.1"/>
    </source>
</evidence>
<gene>
    <name evidence="1" type="ORF">BEMITA_LOCUS5097</name>
</gene>
<dbReference type="EMBL" id="OU963863">
    <property type="protein sequence ID" value="CAH0385922.1"/>
    <property type="molecule type" value="Genomic_DNA"/>
</dbReference>